<keyword evidence="7" id="KW-1185">Reference proteome</keyword>
<dbReference type="SMART" id="SM00382">
    <property type="entry name" value="AAA"/>
    <property type="match status" value="1"/>
</dbReference>
<gene>
    <name evidence="6" type="ORF">BJ983_003857</name>
</gene>
<dbReference type="PROSITE" id="PS00211">
    <property type="entry name" value="ABC_TRANSPORTER_1"/>
    <property type="match status" value="1"/>
</dbReference>
<dbReference type="GO" id="GO:0005524">
    <property type="term" value="F:ATP binding"/>
    <property type="evidence" value="ECO:0007669"/>
    <property type="project" value="UniProtKB-KW"/>
</dbReference>
<dbReference type="InterPro" id="IPR017871">
    <property type="entry name" value="ABC_transporter-like_CS"/>
</dbReference>
<dbReference type="Pfam" id="PF00005">
    <property type="entry name" value="ABC_tran"/>
    <property type="match status" value="1"/>
</dbReference>
<dbReference type="Proteomes" id="UP000535890">
    <property type="component" value="Unassembled WGS sequence"/>
</dbReference>
<dbReference type="InterPro" id="IPR027417">
    <property type="entry name" value="P-loop_NTPase"/>
</dbReference>
<feature type="region of interest" description="Disordered" evidence="4">
    <location>
        <begin position="346"/>
        <end position="575"/>
    </location>
</feature>
<protein>
    <submittedName>
        <fullName evidence="6">ABC-type transporter Mla maintaining outer membrane lipid asymmetry ATPase subunit MlaF</fullName>
    </submittedName>
</protein>
<evidence type="ECO:0000256" key="3">
    <source>
        <dbReference type="ARBA" id="ARBA00022840"/>
    </source>
</evidence>
<keyword evidence="1" id="KW-0813">Transport</keyword>
<keyword evidence="3" id="KW-0067">ATP-binding</keyword>
<dbReference type="EMBL" id="JACCBN010000001">
    <property type="protein sequence ID" value="NYD37755.1"/>
    <property type="molecule type" value="Genomic_DNA"/>
</dbReference>
<comment type="caution">
    <text evidence="6">The sequence shown here is derived from an EMBL/GenBank/DDBJ whole genome shotgun (WGS) entry which is preliminary data.</text>
</comment>
<evidence type="ECO:0000256" key="2">
    <source>
        <dbReference type="ARBA" id="ARBA00022741"/>
    </source>
</evidence>
<evidence type="ECO:0000256" key="4">
    <source>
        <dbReference type="SAM" id="MobiDB-lite"/>
    </source>
</evidence>
<dbReference type="InterPro" id="IPR003439">
    <property type="entry name" value="ABC_transporter-like_ATP-bd"/>
</dbReference>
<dbReference type="GO" id="GO:0016887">
    <property type="term" value="F:ATP hydrolysis activity"/>
    <property type="evidence" value="ECO:0007669"/>
    <property type="project" value="InterPro"/>
</dbReference>
<keyword evidence="2" id="KW-0547">Nucleotide-binding</keyword>
<dbReference type="SUPFAM" id="SSF52540">
    <property type="entry name" value="P-loop containing nucleoside triphosphate hydrolases"/>
    <property type="match status" value="1"/>
</dbReference>
<evidence type="ECO:0000259" key="5">
    <source>
        <dbReference type="PROSITE" id="PS50893"/>
    </source>
</evidence>
<evidence type="ECO:0000313" key="6">
    <source>
        <dbReference type="EMBL" id="NYD37755.1"/>
    </source>
</evidence>
<feature type="domain" description="ABC transporter" evidence="5">
    <location>
        <begin position="6"/>
        <end position="242"/>
    </location>
</feature>
<sequence length="575" mass="61479">MGGVEVGIKNLSKSFGSSNIWSDVTLTLPAGEVSVLLGPSGTGKSVLLKSIIGLLKPEKGSIFIHDTDLVRCSESRLYEIRKLFGVLFQDGALFGSMNLYDNVAFPLREHTRKGESEIKDIVMEKLDLVGLGGAEDKLPGEISGGMKKRAGLARALVLDPEIILVDEPDSGLDPVRTAYLNQLIVDLNTQLDATILIVTHHLGTARSLPDNIGMLFRRNLVMFGPREVLLTSEEPVVQQFLQGRRIGPIGMSEEKDTAQMEAEMEELKKQGGSAESEESFIDPQLNPTEGLGERKAVQRRKDRVMQILHTLPEKAQTAILESLTDEDMERYGISKDQDRTELIELTRDNPPEDADPFGYQAMEENQTESMTEGSPEEAGGEPGSGNPDGDAEARKAPPEPPESDEPLVGVPVDDYAGGTVVLPQAGEHTKSEDEKSDESGAAPEDGSDSSSEMTETAEDDTATSPEKDAESDEEPRTEQIPVSQDGGSSGSSAASGPDEGPTQLVATPGAASDRGDERSGWAMPAATGAEGREQSAADQLAGGANPQNGPGQGGSDAERKRSEGGLRRLFRRSDS</sequence>
<accession>A0A7Y9DYH4</accession>
<dbReference type="PROSITE" id="PS50893">
    <property type="entry name" value="ABC_TRANSPORTER_2"/>
    <property type="match status" value="1"/>
</dbReference>
<evidence type="ECO:0000256" key="1">
    <source>
        <dbReference type="ARBA" id="ARBA00022448"/>
    </source>
</evidence>
<dbReference type="Gene3D" id="3.40.50.300">
    <property type="entry name" value="P-loop containing nucleotide triphosphate hydrolases"/>
    <property type="match status" value="1"/>
</dbReference>
<dbReference type="PANTHER" id="PTHR43023:SF6">
    <property type="entry name" value="INTERMEMBRANE PHOSPHOLIPID TRANSPORT SYSTEM ATP-BINDING PROTEIN MLAF"/>
    <property type="match status" value="1"/>
</dbReference>
<organism evidence="6 7">
    <name type="scientific">Actinomycetospora corticicola</name>
    <dbReference type="NCBI Taxonomy" id="663602"/>
    <lineage>
        <taxon>Bacteria</taxon>
        <taxon>Bacillati</taxon>
        <taxon>Actinomycetota</taxon>
        <taxon>Actinomycetes</taxon>
        <taxon>Pseudonocardiales</taxon>
        <taxon>Pseudonocardiaceae</taxon>
        <taxon>Actinomycetospora</taxon>
    </lineage>
</organism>
<feature type="compositionally biased region" description="Basic and acidic residues" evidence="4">
    <location>
        <begin position="556"/>
        <end position="575"/>
    </location>
</feature>
<dbReference type="CDD" id="cd03261">
    <property type="entry name" value="ABC_Org_Solvent_Resistant"/>
    <property type="match status" value="1"/>
</dbReference>
<proteinExistence type="predicted"/>
<dbReference type="InterPro" id="IPR003593">
    <property type="entry name" value="AAA+_ATPase"/>
</dbReference>
<feature type="region of interest" description="Disordered" evidence="4">
    <location>
        <begin position="270"/>
        <end position="297"/>
    </location>
</feature>
<dbReference type="AlphaFoldDB" id="A0A7Y9DYH4"/>
<name>A0A7Y9DYH4_9PSEU</name>
<evidence type="ECO:0000313" key="7">
    <source>
        <dbReference type="Proteomes" id="UP000535890"/>
    </source>
</evidence>
<reference evidence="6 7" key="1">
    <citation type="submission" date="2020-07" db="EMBL/GenBank/DDBJ databases">
        <title>Sequencing the genomes of 1000 actinobacteria strains.</title>
        <authorList>
            <person name="Klenk H.-P."/>
        </authorList>
    </citation>
    <scope>NUCLEOTIDE SEQUENCE [LARGE SCALE GENOMIC DNA]</scope>
    <source>
        <strain evidence="6 7">DSM 45772</strain>
    </source>
</reference>
<dbReference type="PANTHER" id="PTHR43023">
    <property type="entry name" value="PROTEIN TRIGALACTOSYLDIACYLGLYCEROL 3, CHLOROPLASTIC"/>
    <property type="match status" value="1"/>
</dbReference>